<keyword evidence="1" id="KW-0238">DNA-binding</keyword>
<gene>
    <name evidence="1" type="primary">evgA_2</name>
    <name evidence="1" type="ORF">NCTC8009_02862</name>
</gene>
<protein>
    <submittedName>
        <fullName evidence="1">DNA-binding transcriptional activator EvgA</fullName>
    </submittedName>
</protein>
<name>A0A2X3JTC5_ECOLX</name>
<dbReference type="Proteomes" id="UP000250991">
    <property type="component" value="Unassembled WGS sequence"/>
</dbReference>
<evidence type="ECO:0000313" key="1">
    <source>
        <dbReference type="EMBL" id="SQD02407.1"/>
    </source>
</evidence>
<organism evidence="1 2">
    <name type="scientific">Escherichia coli</name>
    <dbReference type="NCBI Taxonomy" id="562"/>
    <lineage>
        <taxon>Bacteria</taxon>
        <taxon>Pseudomonadati</taxon>
        <taxon>Pseudomonadota</taxon>
        <taxon>Gammaproteobacteria</taxon>
        <taxon>Enterobacterales</taxon>
        <taxon>Enterobacteriaceae</taxon>
        <taxon>Escherichia</taxon>
    </lineage>
</organism>
<dbReference type="AlphaFoldDB" id="A0A2X3JTC5"/>
<sequence>MTLLKKCSSATKLSALIKSRLMEKLECKSLMDLYTFAQRNKIG</sequence>
<dbReference type="GO" id="GO:0003677">
    <property type="term" value="F:DNA binding"/>
    <property type="evidence" value="ECO:0007669"/>
    <property type="project" value="UniProtKB-KW"/>
</dbReference>
<accession>A0A2X3JTC5</accession>
<proteinExistence type="predicted"/>
<reference evidence="1 2" key="1">
    <citation type="submission" date="2018-06" db="EMBL/GenBank/DDBJ databases">
        <authorList>
            <consortium name="Pathogen Informatics"/>
            <person name="Doyle S."/>
        </authorList>
    </citation>
    <scope>NUCLEOTIDE SEQUENCE [LARGE SCALE GENOMIC DNA]</scope>
    <source>
        <strain evidence="1 2">NCTC8009</strain>
    </source>
</reference>
<evidence type="ECO:0000313" key="2">
    <source>
        <dbReference type="Proteomes" id="UP000250991"/>
    </source>
</evidence>
<dbReference type="EMBL" id="UARW01000010">
    <property type="protein sequence ID" value="SQD02407.1"/>
    <property type="molecule type" value="Genomic_DNA"/>
</dbReference>